<dbReference type="PANTHER" id="PTHR20531">
    <property type="entry name" value="N-ALPHA-ACETYLTRANSFERASE 40"/>
    <property type="match status" value="1"/>
</dbReference>
<dbReference type="Gene3D" id="3.40.630.30">
    <property type="match status" value="1"/>
</dbReference>
<dbReference type="EMBL" id="ML976677">
    <property type="protein sequence ID" value="KAF1973989.1"/>
    <property type="molecule type" value="Genomic_DNA"/>
</dbReference>
<keyword evidence="9" id="KW-0012">Acyltransferase</keyword>
<evidence type="ECO:0000256" key="7">
    <source>
        <dbReference type="ARBA" id="ARBA00022679"/>
    </source>
</evidence>
<dbReference type="Proteomes" id="UP000800036">
    <property type="component" value="Unassembled WGS sequence"/>
</dbReference>
<comment type="similarity">
    <text evidence="3">Belongs to the acetyltransferase family. NAA40 subfamily.</text>
</comment>
<evidence type="ECO:0000256" key="10">
    <source>
        <dbReference type="ARBA" id="ARBA00047821"/>
    </source>
</evidence>
<dbReference type="GO" id="GO:0043998">
    <property type="term" value="F:histone H2A acetyltransferase activity"/>
    <property type="evidence" value="ECO:0007669"/>
    <property type="project" value="InterPro"/>
</dbReference>
<dbReference type="GO" id="GO:0005737">
    <property type="term" value="C:cytoplasm"/>
    <property type="evidence" value="ECO:0007669"/>
    <property type="project" value="UniProtKB-SubCell"/>
</dbReference>
<dbReference type="AlphaFoldDB" id="A0A6A5VCB2"/>
<evidence type="ECO:0000256" key="1">
    <source>
        <dbReference type="ARBA" id="ARBA00004123"/>
    </source>
</evidence>
<evidence type="ECO:0000256" key="8">
    <source>
        <dbReference type="ARBA" id="ARBA00023242"/>
    </source>
</evidence>
<evidence type="ECO:0000256" key="4">
    <source>
        <dbReference type="ARBA" id="ARBA00012950"/>
    </source>
</evidence>
<keyword evidence="6" id="KW-0963">Cytoplasm</keyword>
<dbReference type="EC" id="2.3.1.257" evidence="4"/>
<dbReference type="GO" id="GO:0010485">
    <property type="term" value="F:histone H4 acetyltransferase activity"/>
    <property type="evidence" value="ECO:0007669"/>
    <property type="project" value="InterPro"/>
</dbReference>
<dbReference type="InterPro" id="IPR016181">
    <property type="entry name" value="Acyl_CoA_acyltransferase"/>
</dbReference>
<protein>
    <recommendedName>
        <fullName evidence="5">N-alpha-acetyltransferase 40</fullName>
        <ecNumber evidence="4">2.3.1.257</ecNumber>
    </recommendedName>
</protein>
<reference evidence="14" key="1">
    <citation type="journal article" date="2020" name="Stud. Mycol.">
        <title>101 Dothideomycetes genomes: a test case for predicting lifestyles and emergence of pathogens.</title>
        <authorList>
            <person name="Haridas S."/>
            <person name="Albert R."/>
            <person name="Binder M."/>
            <person name="Bloem J."/>
            <person name="Labutti K."/>
            <person name="Salamov A."/>
            <person name="Andreopoulos B."/>
            <person name="Baker S."/>
            <person name="Barry K."/>
            <person name="Bills G."/>
            <person name="Bluhm B."/>
            <person name="Cannon C."/>
            <person name="Castanera R."/>
            <person name="Culley D."/>
            <person name="Daum C."/>
            <person name="Ezra D."/>
            <person name="Gonzalez J."/>
            <person name="Henrissat B."/>
            <person name="Kuo A."/>
            <person name="Liang C."/>
            <person name="Lipzen A."/>
            <person name="Lutzoni F."/>
            <person name="Magnuson J."/>
            <person name="Mondo S."/>
            <person name="Nolan M."/>
            <person name="Ohm R."/>
            <person name="Pangilinan J."/>
            <person name="Park H.-J."/>
            <person name="Ramirez L."/>
            <person name="Alfaro M."/>
            <person name="Sun H."/>
            <person name="Tritt A."/>
            <person name="Yoshinaga Y."/>
            <person name="Zwiers L.-H."/>
            <person name="Turgeon B."/>
            <person name="Goodwin S."/>
            <person name="Spatafora J."/>
            <person name="Crous P."/>
            <person name="Grigoriev I."/>
        </authorList>
    </citation>
    <scope>NUCLEOTIDE SEQUENCE</scope>
    <source>
        <strain evidence="14">CBS 107.79</strain>
    </source>
</reference>
<dbReference type="InterPro" id="IPR039949">
    <property type="entry name" value="NAA40"/>
</dbReference>
<comment type="subcellular location">
    <subcellularLocation>
        <location evidence="2">Cytoplasm</location>
    </subcellularLocation>
    <subcellularLocation>
        <location evidence="1">Nucleus</location>
    </subcellularLocation>
</comment>
<name>A0A6A5VCB2_9PLEO</name>
<dbReference type="SUPFAM" id="SSF55729">
    <property type="entry name" value="Acyl-CoA N-acyltransferases (Nat)"/>
    <property type="match status" value="1"/>
</dbReference>
<sequence length="353" mass="40631">MVDANFIAKPDAAVKTRLEAELEAKRALDAVYDSTERDILLTEGDLTRYKSRLSDRRAEHTRFVKAQPKIDFSATGPVPPPTWNQDPRKKREQRKQSITRQPVVPPIPPHLLVILNLYVDPMTSPTRIMRDWADEAIAEVWRHCYAQGQFKGIYGAYKFHLRRTTKTTGEERVLTDEDRENCLGIIEHTSSAAYKASSIGWNVASKRTEMANKHMMYLIVRTSDGSFYPFARNNLYTDIIAFVSFMIEYDDAPNQHRQVVYIYEVHVAENYRAKGLGRWLMFVVEAMAQSVSINKTMLTVFRSNKGAIKAYEMMGYKKDQATPPDRVVRGRIIQGDYMIMSKTWLSKTGEIKM</sequence>
<evidence type="ECO:0000313" key="15">
    <source>
        <dbReference type="Proteomes" id="UP000800036"/>
    </source>
</evidence>
<dbReference type="GO" id="GO:1990189">
    <property type="term" value="F:protein N-terminal-serine acetyltransferase activity"/>
    <property type="evidence" value="ECO:0007669"/>
    <property type="project" value="UniProtKB-EC"/>
</dbReference>
<evidence type="ECO:0000256" key="9">
    <source>
        <dbReference type="ARBA" id="ARBA00023315"/>
    </source>
</evidence>
<evidence type="ECO:0000256" key="5">
    <source>
        <dbReference type="ARBA" id="ARBA00015043"/>
    </source>
</evidence>
<gene>
    <name evidence="14" type="ORF">BU23DRAFT_553666</name>
</gene>
<evidence type="ECO:0000256" key="12">
    <source>
        <dbReference type="SAM" id="MobiDB-lite"/>
    </source>
</evidence>
<dbReference type="InterPro" id="IPR000182">
    <property type="entry name" value="GNAT_dom"/>
</dbReference>
<dbReference type="OrthoDB" id="424551at2759"/>
<keyword evidence="7" id="KW-0808">Transferase</keyword>
<evidence type="ECO:0000259" key="13">
    <source>
        <dbReference type="PROSITE" id="PS51186"/>
    </source>
</evidence>
<evidence type="ECO:0000256" key="11">
    <source>
        <dbReference type="ARBA" id="ARBA00049524"/>
    </source>
</evidence>
<evidence type="ECO:0000256" key="3">
    <source>
        <dbReference type="ARBA" id="ARBA00008870"/>
    </source>
</evidence>
<comment type="catalytic activity">
    <reaction evidence="11">
        <text>N-terminal L-seryl-[histone H4] + acetyl-CoA = N-terminal N(alpha)-acetyl-L-seryl-[histone H4] + CoA + H(+)</text>
        <dbReference type="Rhea" id="RHEA:50596"/>
        <dbReference type="Rhea" id="RHEA-COMP:12740"/>
        <dbReference type="Rhea" id="RHEA-COMP:12743"/>
        <dbReference type="ChEBI" id="CHEBI:15378"/>
        <dbReference type="ChEBI" id="CHEBI:57287"/>
        <dbReference type="ChEBI" id="CHEBI:57288"/>
        <dbReference type="ChEBI" id="CHEBI:64738"/>
        <dbReference type="ChEBI" id="CHEBI:83690"/>
        <dbReference type="EC" id="2.3.1.257"/>
    </reaction>
</comment>
<organism evidence="14 15">
    <name type="scientific">Bimuria novae-zelandiae CBS 107.79</name>
    <dbReference type="NCBI Taxonomy" id="1447943"/>
    <lineage>
        <taxon>Eukaryota</taxon>
        <taxon>Fungi</taxon>
        <taxon>Dikarya</taxon>
        <taxon>Ascomycota</taxon>
        <taxon>Pezizomycotina</taxon>
        <taxon>Dothideomycetes</taxon>
        <taxon>Pleosporomycetidae</taxon>
        <taxon>Pleosporales</taxon>
        <taxon>Massarineae</taxon>
        <taxon>Didymosphaeriaceae</taxon>
        <taxon>Bimuria</taxon>
    </lineage>
</organism>
<dbReference type="CDD" id="cd04301">
    <property type="entry name" value="NAT_SF"/>
    <property type="match status" value="1"/>
</dbReference>
<accession>A0A6A5VCB2</accession>
<evidence type="ECO:0000256" key="6">
    <source>
        <dbReference type="ARBA" id="ARBA00022490"/>
    </source>
</evidence>
<dbReference type="PROSITE" id="PS51186">
    <property type="entry name" value="GNAT"/>
    <property type="match status" value="1"/>
</dbReference>
<comment type="catalytic activity">
    <reaction evidence="10">
        <text>N-terminal L-seryl-[histone H2A] + acetyl-CoA = N-terminal N(alpha)-acetyl-L-seryl-[histone H2A] + CoA + H(+)</text>
        <dbReference type="Rhea" id="RHEA:50600"/>
        <dbReference type="Rhea" id="RHEA-COMP:12742"/>
        <dbReference type="Rhea" id="RHEA-COMP:12744"/>
        <dbReference type="ChEBI" id="CHEBI:15378"/>
        <dbReference type="ChEBI" id="CHEBI:57287"/>
        <dbReference type="ChEBI" id="CHEBI:57288"/>
        <dbReference type="ChEBI" id="CHEBI:64738"/>
        <dbReference type="ChEBI" id="CHEBI:83690"/>
        <dbReference type="EC" id="2.3.1.257"/>
    </reaction>
</comment>
<evidence type="ECO:0000256" key="2">
    <source>
        <dbReference type="ARBA" id="ARBA00004496"/>
    </source>
</evidence>
<dbReference type="PANTHER" id="PTHR20531:SF1">
    <property type="entry name" value="N-ALPHA-ACETYLTRANSFERASE 40"/>
    <property type="match status" value="1"/>
</dbReference>
<dbReference type="Pfam" id="PF00583">
    <property type="entry name" value="Acetyltransf_1"/>
    <property type="match status" value="1"/>
</dbReference>
<dbReference type="GO" id="GO:0005634">
    <property type="term" value="C:nucleus"/>
    <property type="evidence" value="ECO:0007669"/>
    <property type="project" value="UniProtKB-SubCell"/>
</dbReference>
<proteinExistence type="inferred from homology"/>
<keyword evidence="8" id="KW-0539">Nucleus</keyword>
<feature type="region of interest" description="Disordered" evidence="12">
    <location>
        <begin position="69"/>
        <end position="102"/>
    </location>
</feature>
<keyword evidence="15" id="KW-1185">Reference proteome</keyword>
<evidence type="ECO:0000313" key="14">
    <source>
        <dbReference type="EMBL" id="KAF1973989.1"/>
    </source>
</evidence>
<feature type="domain" description="N-acetyltransferase" evidence="13">
    <location>
        <begin position="169"/>
        <end position="343"/>
    </location>
</feature>